<proteinExistence type="inferred from homology"/>
<feature type="domain" description="Sulfatase N-terminal" evidence="7">
    <location>
        <begin position="5"/>
        <end position="50"/>
    </location>
</feature>
<dbReference type="PANTHER" id="PTHR42693">
    <property type="entry name" value="ARYLSULFATASE FAMILY MEMBER"/>
    <property type="match status" value="1"/>
</dbReference>
<dbReference type="PANTHER" id="PTHR42693:SF42">
    <property type="entry name" value="ARYLSULFATASE G"/>
    <property type="match status" value="1"/>
</dbReference>
<comment type="cofactor">
    <cofactor evidence="1">
        <name>Ca(2+)</name>
        <dbReference type="ChEBI" id="CHEBI:29108"/>
    </cofactor>
</comment>
<dbReference type="SUPFAM" id="SSF53649">
    <property type="entry name" value="Alkaline phosphatase-like"/>
    <property type="match status" value="1"/>
</dbReference>
<dbReference type="OrthoDB" id="103349at2759"/>
<sequence>GSPAKQTTWEGGHRVPALAYWPGRVPANVTSTALLSVLDIFPTVVALAGASLPQGRHFDGLDASEVLLGGSQVGHRVLFHPNSGAAGEFGALQSVRLECYKAFYVTGEWGFSALPPHAHLGGSSWPLIEASRSECGCLSWRSSIYPKLKLSGSINSKTRPFSGNLGALGIPI</sequence>
<name>A0A8B7TQN1_CASCN</name>
<dbReference type="Gene3D" id="3.40.720.10">
    <property type="entry name" value="Alkaline Phosphatase, subunit A"/>
    <property type="match status" value="1"/>
</dbReference>
<keyword evidence="5" id="KW-0378">Hydrolase</keyword>
<accession>A0A8B7TQN1</accession>
<dbReference type="GO" id="GO:0046872">
    <property type="term" value="F:metal ion binding"/>
    <property type="evidence" value="ECO:0007669"/>
    <property type="project" value="UniProtKB-KW"/>
</dbReference>
<dbReference type="Pfam" id="PF00884">
    <property type="entry name" value="Sulfatase"/>
    <property type="match status" value="1"/>
</dbReference>
<gene>
    <name evidence="8" type="primary">LOC109678860</name>
</gene>
<evidence type="ECO:0000256" key="4">
    <source>
        <dbReference type="ARBA" id="ARBA00022729"/>
    </source>
</evidence>
<evidence type="ECO:0000313" key="8">
    <source>
        <dbReference type="RefSeq" id="XP_020009858.1"/>
    </source>
</evidence>
<protein>
    <submittedName>
        <fullName evidence="8">Arylsulfatase G-like</fullName>
    </submittedName>
</protein>
<organism evidence="8">
    <name type="scientific">Castor canadensis</name>
    <name type="common">American beaver</name>
    <dbReference type="NCBI Taxonomy" id="51338"/>
    <lineage>
        <taxon>Eukaryota</taxon>
        <taxon>Metazoa</taxon>
        <taxon>Chordata</taxon>
        <taxon>Craniata</taxon>
        <taxon>Vertebrata</taxon>
        <taxon>Euteleostomi</taxon>
        <taxon>Mammalia</taxon>
        <taxon>Eutheria</taxon>
        <taxon>Euarchontoglires</taxon>
        <taxon>Glires</taxon>
        <taxon>Rodentia</taxon>
        <taxon>Castorimorpha</taxon>
        <taxon>Castoridae</taxon>
        <taxon>Castor</taxon>
    </lineage>
</organism>
<evidence type="ECO:0000256" key="2">
    <source>
        <dbReference type="ARBA" id="ARBA00008779"/>
    </source>
</evidence>
<evidence type="ECO:0000256" key="1">
    <source>
        <dbReference type="ARBA" id="ARBA00001913"/>
    </source>
</evidence>
<dbReference type="InterPro" id="IPR017850">
    <property type="entry name" value="Alkaline_phosphatase_core_sf"/>
</dbReference>
<keyword evidence="4" id="KW-0732">Signal</keyword>
<dbReference type="KEGG" id="ccan:109678860"/>
<dbReference type="AlphaFoldDB" id="A0A8B7TQN1"/>
<keyword evidence="3" id="KW-0479">Metal-binding</keyword>
<comment type="similarity">
    <text evidence="2">Belongs to the sulfatase family.</text>
</comment>
<feature type="non-terminal residue" evidence="8">
    <location>
        <position position="1"/>
    </location>
</feature>
<reference evidence="8" key="1">
    <citation type="submission" date="2025-08" db="UniProtKB">
        <authorList>
            <consortium name="RefSeq"/>
        </authorList>
    </citation>
    <scope>IDENTIFICATION</scope>
    <source>
        <tissue evidence="8">Leukocyte</tissue>
    </source>
</reference>
<evidence type="ECO:0000256" key="6">
    <source>
        <dbReference type="ARBA" id="ARBA00022837"/>
    </source>
</evidence>
<dbReference type="GO" id="GO:0004065">
    <property type="term" value="F:arylsulfatase activity"/>
    <property type="evidence" value="ECO:0007669"/>
    <property type="project" value="TreeGrafter"/>
</dbReference>
<evidence type="ECO:0000256" key="3">
    <source>
        <dbReference type="ARBA" id="ARBA00022723"/>
    </source>
</evidence>
<dbReference type="InterPro" id="IPR050738">
    <property type="entry name" value="Sulfatase"/>
</dbReference>
<evidence type="ECO:0000256" key="5">
    <source>
        <dbReference type="ARBA" id="ARBA00022801"/>
    </source>
</evidence>
<dbReference type="Gene3D" id="3.30.1120.10">
    <property type="match status" value="1"/>
</dbReference>
<dbReference type="InterPro" id="IPR000917">
    <property type="entry name" value="Sulfatase_N"/>
</dbReference>
<keyword evidence="6" id="KW-0106">Calcium</keyword>
<evidence type="ECO:0000259" key="7">
    <source>
        <dbReference type="Pfam" id="PF00884"/>
    </source>
</evidence>
<dbReference type="RefSeq" id="XP_020009858.1">
    <property type="nucleotide sequence ID" value="XM_020154269.1"/>
</dbReference>